<sequence>MVTNSANDTDDDDDEMSPDKAMNIAHQCATDETNDAIELTQSAVSEVAIENAETADDNQQSLHLSLSRMQSVNGSFEKIDEETNEFGVIVGVADVLSSGRQNPAQIDSPSANQKIYAEAVRVESVDDDENIDEPMMEECFGQQNQQANSQSMHGDIRRSDDVHCLQPVAQLVNEIGIDLVPVVSAKPIGDNFGVRNVQQQDQNCRNESAGIGPLERKKCVASLEIHRMDNPNERCAIKKYKFFSAAMKSTAASATDERCNPTVGQMTQTLFSEQFETSFDKLIAQFDVQMQICDPDFDDGRFVDMDKHWAAELVENGGAYKVLLHPKMDTRTGRGGGYEGESNQMANRGPPRQQQHEMFGNQTFYDYEESTNVFDQQAAAGGNRSKFGRPSRGPSFSNSNLEQIDRFLLSEVAAPLANLYDTLTDNFVTSNDYAFVNNKMAKNNNNFTVQNRPNLGEQLVEIESFDDLKECTKILGLDQKLSVISQLAHIDDANPIGQFLHKAAAQTERGNSFGFIKIMPKTTFSLQLGHPKVRDIILQQLPVHNATHFVMSACYGSVVAAIMTFNERTADDKTDISNAKRIVRKFLDGPRLSASDKSLITQLHKSISINIFVDSSIGNCATDLPFINGLNSFADKCATAKGTKHATPISFSLVPLSSIANKTLFNHIPTHMIDGRQFEWFCGHVQTVIENEWQLRKVLRSMDECSSMLTNGQLDNVQQIFQQSEEGKQIFYDSLNAFIGDLRMCKADAPNEEAMQNAVVNYVHFCQRVVGHYEELVNEKKKMVNELKQKGVTYIGRATRQQLDAHFAFDDSNSSALHFILLRNASVSPVQQNEHTSFLLCLGKMFEFMSRGKCTYVELDVLRDGAEAQADDGLPAHIRSLDGYPNIGPLLIKMRGNELLSSDYMTMEEHKSHYPIARIENIRCTEAGAAPQADPKDIQGCILPCPFCEGYGGKCANTDHLWECDDCGQTLNFVKIEKAPITHFFCACGKTPVHGFSFRCSDVEKHGTAFKHFGSEASLDKELDRLNNKNMLTFLLLGETGVGKSTLINAIIAYLKHATLQEALEANTIDWVIPARFCTDQFDSDGNWNKIEVKLGEASAEERLEAGKSQTKSPKAYIIPSKDGHKIRIIDSPGICDTDGIEEDNINFDKTLSFISTLPELHAVCILMRPNSPKLTVALAYCIEQLLTYLHINATKNIIFLFTNARGSNYKMGKTGELLEQVFPPIEQKHNVSIPLHRNRIYCVDNEAFEALCLIKKAGIKYNQDEMDNLSRSWAQAEKEFRRLFKFVSGLEPHRTWETVSINEARRTIIDLSEPLALITGRIQMNLIRIKDCQNAIELGEKELQASPTLESIEFVPLAYPRTVCAANCCTKMQRTITGDVKLYMKHCHEHCYLKDITPERFPNEGLKRCWAMNETGTCTQCGCSWNVHIHYVHDQRQKMFTIEQLEEKLVGDKRKGLSTLENVQKQMLEERGIIYLKSAHLCAFLDKKALKTYNDSMEAYINLSIKQAEKVVSECKGEADQKHQEDKLEGLQESLRLYREQKNLIDSATASNATGPNVITAEDVKKFFDELCELPFFGADIRQMFETKQKARHEHYKEYTEKKTGGFTFKPTRNGKVVQPEQRWNDEQRKLLKAYAKKQKEMDQLEREMEDKNMLQRPTGNYAAAYNQPSASSSSVSLWRGFTEKIPVLNQWLSSSSSQNVPSSSPSSSSYGTHSRRNANNLSSSNYSSYGIWENDRGVLPKYKQGSNYHRRGQQ</sequence>
<feature type="coiled-coil region" evidence="1">
    <location>
        <begin position="1506"/>
        <end position="1542"/>
    </location>
</feature>
<dbReference type="Pfam" id="PF26633">
    <property type="entry name" value="DUF8206"/>
    <property type="match status" value="1"/>
</dbReference>
<dbReference type="InterPro" id="IPR058519">
    <property type="entry name" value="DUF8206"/>
</dbReference>
<accession>A0ABD2J0B0</accession>
<gene>
    <name evidence="4" type="ORF">niasHT_037293</name>
</gene>
<dbReference type="SUPFAM" id="SSF52540">
    <property type="entry name" value="P-loop containing nucleoside triphosphate hydrolases"/>
    <property type="match status" value="1"/>
</dbReference>
<dbReference type="InterPro" id="IPR025662">
    <property type="entry name" value="Sigma_54_int_dom_ATP-bd_1"/>
</dbReference>
<dbReference type="PANTHER" id="PTHR32046">
    <property type="entry name" value="G DOMAIN-CONTAINING PROTEIN"/>
    <property type="match status" value="1"/>
</dbReference>
<feature type="region of interest" description="Disordered" evidence="2">
    <location>
        <begin position="1"/>
        <end position="21"/>
    </location>
</feature>
<proteinExistence type="predicted"/>
<dbReference type="EMBL" id="JBICBT010001056">
    <property type="protein sequence ID" value="KAL3085552.1"/>
    <property type="molecule type" value="Genomic_DNA"/>
</dbReference>
<evidence type="ECO:0000259" key="3">
    <source>
        <dbReference type="Pfam" id="PF26633"/>
    </source>
</evidence>
<evidence type="ECO:0000313" key="5">
    <source>
        <dbReference type="Proteomes" id="UP001620626"/>
    </source>
</evidence>
<dbReference type="Proteomes" id="UP001620626">
    <property type="component" value="Unassembled WGS sequence"/>
</dbReference>
<dbReference type="PANTHER" id="PTHR32046:SF11">
    <property type="entry name" value="IMMUNE-ASSOCIATED NUCLEOTIDE-BINDING PROTEIN 10-LIKE"/>
    <property type="match status" value="1"/>
</dbReference>
<organism evidence="4 5">
    <name type="scientific">Heterodera trifolii</name>
    <dbReference type="NCBI Taxonomy" id="157864"/>
    <lineage>
        <taxon>Eukaryota</taxon>
        <taxon>Metazoa</taxon>
        <taxon>Ecdysozoa</taxon>
        <taxon>Nematoda</taxon>
        <taxon>Chromadorea</taxon>
        <taxon>Rhabditida</taxon>
        <taxon>Tylenchina</taxon>
        <taxon>Tylenchomorpha</taxon>
        <taxon>Tylenchoidea</taxon>
        <taxon>Heteroderidae</taxon>
        <taxon>Heteroderinae</taxon>
        <taxon>Heterodera</taxon>
    </lineage>
</organism>
<feature type="coiled-coil region" evidence="1">
    <location>
        <begin position="1629"/>
        <end position="1656"/>
    </location>
</feature>
<feature type="domain" description="DUF8206" evidence="3">
    <location>
        <begin position="1358"/>
        <end position="1433"/>
    </location>
</feature>
<feature type="region of interest" description="Disordered" evidence="2">
    <location>
        <begin position="1695"/>
        <end position="1728"/>
    </location>
</feature>
<feature type="compositionally biased region" description="Low complexity" evidence="2">
    <location>
        <begin position="1695"/>
        <end position="1711"/>
    </location>
</feature>
<dbReference type="PROSITE" id="PS00675">
    <property type="entry name" value="SIGMA54_INTERACT_1"/>
    <property type="match status" value="1"/>
</dbReference>
<evidence type="ECO:0000256" key="2">
    <source>
        <dbReference type="SAM" id="MobiDB-lite"/>
    </source>
</evidence>
<feature type="compositionally biased region" description="Low complexity" evidence="2">
    <location>
        <begin position="1719"/>
        <end position="1728"/>
    </location>
</feature>
<keyword evidence="5" id="KW-1185">Reference proteome</keyword>
<comment type="caution">
    <text evidence="4">The sequence shown here is derived from an EMBL/GenBank/DDBJ whole genome shotgun (WGS) entry which is preliminary data.</text>
</comment>
<name>A0ABD2J0B0_9BILA</name>
<protein>
    <recommendedName>
        <fullName evidence="3">DUF8206 domain-containing protein</fullName>
    </recommendedName>
</protein>
<reference evidence="4 5" key="1">
    <citation type="submission" date="2024-10" db="EMBL/GenBank/DDBJ databases">
        <authorList>
            <person name="Kim D."/>
        </authorList>
    </citation>
    <scope>NUCLEOTIDE SEQUENCE [LARGE SCALE GENOMIC DNA]</scope>
    <source>
        <strain evidence="4">BH-2024</strain>
    </source>
</reference>
<keyword evidence="1" id="KW-0175">Coiled coil</keyword>
<evidence type="ECO:0000313" key="4">
    <source>
        <dbReference type="EMBL" id="KAL3085552.1"/>
    </source>
</evidence>
<dbReference type="Gene3D" id="3.40.50.300">
    <property type="entry name" value="P-loop containing nucleotide triphosphate hydrolases"/>
    <property type="match status" value="1"/>
</dbReference>
<evidence type="ECO:0000256" key="1">
    <source>
        <dbReference type="SAM" id="Coils"/>
    </source>
</evidence>
<dbReference type="InterPro" id="IPR027417">
    <property type="entry name" value="P-loop_NTPase"/>
</dbReference>